<dbReference type="AlphaFoldDB" id="A0AAD8LD83"/>
<evidence type="ECO:0000313" key="2">
    <source>
        <dbReference type="EMBL" id="KAK1440264.1"/>
    </source>
</evidence>
<protein>
    <submittedName>
        <fullName evidence="2">Uncharacterized protein</fullName>
    </submittedName>
</protein>
<organism evidence="2 3">
    <name type="scientific">Tagetes erecta</name>
    <name type="common">African marigold</name>
    <dbReference type="NCBI Taxonomy" id="13708"/>
    <lineage>
        <taxon>Eukaryota</taxon>
        <taxon>Viridiplantae</taxon>
        <taxon>Streptophyta</taxon>
        <taxon>Embryophyta</taxon>
        <taxon>Tracheophyta</taxon>
        <taxon>Spermatophyta</taxon>
        <taxon>Magnoliopsida</taxon>
        <taxon>eudicotyledons</taxon>
        <taxon>Gunneridae</taxon>
        <taxon>Pentapetalae</taxon>
        <taxon>asterids</taxon>
        <taxon>campanulids</taxon>
        <taxon>Asterales</taxon>
        <taxon>Asteraceae</taxon>
        <taxon>Asteroideae</taxon>
        <taxon>Heliantheae alliance</taxon>
        <taxon>Tageteae</taxon>
        <taxon>Tagetes</taxon>
    </lineage>
</organism>
<feature type="compositionally biased region" description="Polar residues" evidence="1">
    <location>
        <begin position="9"/>
        <end position="21"/>
    </location>
</feature>
<gene>
    <name evidence="2" type="ORF">QVD17_06089</name>
</gene>
<feature type="region of interest" description="Disordered" evidence="1">
    <location>
        <begin position="1"/>
        <end position="41"/>
    </location>
</feature>
<sequence length="68" mass="7207">MGRLDLNVEFNNNEGEQPTAKTTGSGNRGNGQGDGDNTEGIGFFEGLDEFFSSLPILSVVNDEKVKAA</sequence>
<comment type="caution">
    <text evidence="2">The sequence shown here is derived from an EMBL/GenBank/DDBJ whole genome shotgun (WGS) entry which is preliminary data.</text>
</comment>
<evidence type="ECO:0000313" key="3">
    <source>
        <dbReference type="Proteomes" id="UP001229421"/>
    </source>
</evidence>
<proteinExistence type="predicted"/>
<evidence type="ECO:0000256" key="1">
    <source>
        <dbReference type="SAM" id="MobiDB-lite"/>
    </source>
</evidence>
<dbReference type="EMBL" id="JAUHHV010000001">
    <property type="protein sequence ID" value="KAK1440264.1"/>
    <property type="molecule type" value="Genomic_DNA"/>
</dbReference>
<accession>A0AAD8LD83</accession>
<reference evidence="2" key="1">
    <citation type="journal article" date="2023" name="bioRxiv">
        <title>Improved chromosome-level genome assembly for marigold (Tagetes erecta).</title>
        <authorList>
            <person name="Jiang F."/>
            <person name="Yuan L."/>
            <person name="Wang S."/>
            <person name="Wang H."/>
            <person name="Xu D."/>
            <person name="Wang A."/>
            <person name="Fan W."/>
        </authorList>
    </citation>
    <scope>NUCLEOTIDE SEQUENCE</scope>
    <source>
        <strain evidence="2">WSJ</strain>
        <tissue evidence="2">Leaf</tissue>
    </source>
</reference>
<keyword evidence="3" id="KW-1185">Reference proteome</keyword>
<name>A0AAD8LD83_TARER</name>
<dbReference type="Proteomes" id="UP001229421">
    <property type="component" value="Unassembled WGS sequence"/>
</dbReference>